<evidence type="ECO:0000313" key="4">
    <source>
        <dbReference type="EMBL" id="SHF33063.1"/>
    </source>
</evidence>
<evidence type="ECO:0000259" key="3">
    <source>
        <dbReference type="PROSITE" id="PS51721"/>
    </source>
</evidence>
<protein>
    <submittedName>
        <fullName evidence="4">Ribosome biogenesis GTPase A</fullName>
    </submittedName>
</protein>
<name>A0A1M5AS44_9FIRM</name>
<dbReference type="InterPro" id="IPR027417">
    <property type="entry name" value="P-loop_NTPase"/>
</dbReference>
<feature type="domain" description="CP-type G" evidence="3">
    <location>
        <begin position="80"/>
        <end position="245"/>
    </location>
</feature>
<dbReference type="InterPro" id="IPR023179">
    <property type="entry name" value="GTP-bd_ortho_bundle_sf"/>
</dbReference>
<dbReference type="STRING" id="1123243.SAMN02745190_02410"/>
<dbReference type="PANTHER" id="PTHR45782:SF4">
    <property type="entry name" value="MITOCHONDRIAL RIBOSOME-ASSOCIATED GTPASE 1"/>
    <property type="match status" value="1"/>
</dbReference>
<dbReference type="GO" id="GO:0006412">
    <property type="term" value="P:translation"/>
    <property type="evidence" value="ECO:0007669"/>
    <property type="project" value="TreeGrafter"/>
</dbReference>
<dbReference type="CDD" id="cd01856">
    <property type="entry name" value="YlqF"/>
    <property type="match status" value="1"/>
</dbReference>
<evidence type="ECO:0000256" key="1">
    <source>
        <dbReference type="ARBA" id="ARBA00022741"/>
    </source>
</evidence>
<dbReference type="PROSITE" id="PS51721">
    <property type="entry name" value="G_CP"/>
    <property type="match status" value="1"/>
</dbReference>
<sequence>MANFYLRHYNSAKNFCLVETLTEVVLLLAKLKQRRYNRINVISVHNDYKAKECIISMQDADNIIKQIPVIQWFPGHMQKTRKLIQENLKLVDVVVELVDARVPVSSRNPWFQEILKSKPHIIALNKADLADSRQLKAWIKWFKDNGTPAVSLNSVTGQGIRELVQLTANASKKKDAMYEKKGAFVRATRAMILGIPNVGKSSLINRLAGKARAKVENRPGVTRDKQWIRLRKDLDLLDTPGVLWPKFEDPSVGLKLAWIGSINDDVYDTESAVLILLEWLRNNYKIALSKRYNIEADELDCSPMEIFEKIGKKRGCLLKGGVIDTEKTMNHILSDFRQGNLGGITLDEIPEGETDGL</sequence>
<proteinExistence type="predicted"/>
<accession>A0A1M5AS44</accession>
<dbReference type="SUPFAM" id="SSF52540">
    <property type="entry name" value="P-loop containing nucleoside triphosphate hydrolases"/>
    <property type="match status" value="1"/>
</dbReference>
<dbReference type="InterPro" id="IPR006073">
    <property type="entry name" value="GTP-bd"/>
</dbReference>
<evidence type="ECO:0000313" key="5">
    <source>
        <dbReference type="Proteomes" id="UP000184404"/>
    </source>
</evidence>
<dbReference type="PANTHER" id="PTHR45782">
    <property type="entry name" value="MITOCHONDRIAL RIBOSOME-ASSOCIATED GTPASE 1"/>
    <property type="match status" value="1"/>
</dbReference>
<keyword evidence="2" id="KW-0342">GTP-binding</keyword>
<dbReference type="GO" id="GO:0003924">
    <property type="term" value="F:GTPase activity"/>
    <property type="evidence" value="ECO:0007669"/>
    <property type="project" value="TreeGrafter"/>
</dbReference>
<keyword evidence="1" id="KW-0547">Nucleotide-binding</keyword>
<dbReference type="Pfam" id="PF01926">
    <property type="entry name" value="MMR_HSR1"/>
    <property type="match status" value="1"/>
</dbReference>
<reference evidence="4 5" key="1">
    <citation type="submission" date="2016-11" db="EMBL/GenBank/DDBJ databases">
        <authorList>
            <person name="Jaros S."/>
            <person name="Januszkiewicz K."/>
            <person name="Wedrychowicz H."/>
        </authorList>
    </citation>
    <scope>NUCLEOTIDE SEQUENCE [LARGE SCALE GENOMIC DNA]</scope>
    <source>
        <strain evidence="4 5">DSM 10502</strain>
    </source>
</reference>
<dbReference type="NCBIfam" id="TIGR03596">
    <property type="entry name" value="GTPase_YlqF"/>
    <property type="match status" value="1"/>
</dbReference>
<keyword evidence="5" id="KW-1185">Reference proteome</keyword>
<dbReference type="FunFam" id="3.40.50.300:FF:000590">
    <property type="entry name" value="Ribosome biogenesis GTPase A"/>
    <property type="match status" value="1"/>
</dbReference>
<evidence type="ECO:0000256" key="2">
    <source>
        <dbReference type="ARBA" id="ARBA00023134"/>
    </source>
</evidence>
<dbReference type="Proteomes" id="UP000184404">
    <property type="component" value="Unassembled WGS sequence"/>
</dbReference>
<dbReference type="EMBL" id="FQUG01000014">
    <property type="protein sequence ID" value="SHF33063.1"/>
    <property type="molecule type" value="Genomic_DNA"/>
</dbReference>
<organism evidence="4 5">
    <name type="scientific">Schwartzia succinivorans DSM 10502</name>
    <dbReference type="NCBI Taxonomy" id="1123243"/>
    <lineage>
        <taxon>Bacteria</taxon>
        <taxon>Bacillati</taxon>
        <taxon>Bacillota</taxon>
        <taxon>Negativicutes</taxon>
        <taxon>Selenomonadales</taxon>
        <taxon>Selenomonadaceae</taxon>
        <taxon>Schwartzia</taxon>
    </lineage>
</organism>
<dbReference type="InterPro" id="IPR030378">
    <property type="entry name" value="G_CP_dom"/>
</dbReference>
<dbReference type="Gene3D" id="3.40.50.300">
    <property type="entry name" value="P-loop containing nucleotide triphosphate hydrolases"/>
    <property type="match status" value="1"/>
</dbReference>
<dbReference type="InterPro" id="IPR019991">
    <property type="entry name" value="GTP-bd_ribosome_bgen"/>
</dbReference>
<gene>
    <name evidence="4" type="ORF">SAMN02745190_02410</name>
</gene>
<dbReference type="GO" id="GO:0005525">
    <property type="term" value="F:GTP binding"/>
    <property type="evidence" value="ECO:0007669"/>
    <property type="project" value="UniProtKB-KW"/>
</dbReference>
<dbReference type="AlphaFoldDB" id="A0A1M5AS44"/>
<dbReference type="Gene3D" id="1.10.1580.10">
    <property type="match status" value="1"/>
</dbReference>